<name>Q7MJI9_VIBVY</name>
<dbReference type="Proteomes" id="UP000002675">
    <property type="component" value="Chromosome I"/>
</dbReference>
<accession>Q7MJI9</accession>
<dbReference type="HOGENOM" id="CLU_2940685_0_0_6"/>
<evidence type="ECO:0000313" key="2">
    <source>
        <dbReference type="Proteomes" id="UP000002675"/>
    </source>
</evidence>
<reference evidence="1 2" key="1">
    <citation type="journal article" date="2003" name="Genome Res.">
        <title>Comparative genome analysis of Vibrio vulnificus, a marine pathogen.</title>
        <authorList>
            <person name="Chen C.Y."/>
            <person name="Wu K.M."/>
            <person name="Chang Y.C."/>
            <person name="Chang C.H."/>
            <person name="Tsai H.C."/>
            <person name="Liao T.L."/>
            <person name="Liu Y.M."/>
            <person name="Chen H.J."/>
            <person name="Shen A.B."/>
            <person name="Li J.C."/>
            <person name="Su T.L."/>
            <person name="Shao C.P."/>
            <person name="Lee C.T."/>
            <person name="Hor L.I."/>
            <person name="Tsai S.F."/>
        </authorList>
    </citation>
    <scope>NUCLEOTIDE SEQUENCE [LARGE SCALE GENOMIC DNA]</scope>
    <source>
        <strain evidence="1 2">YJ016</strain>
    </source>
</reference>
<evidence type="ECO:0000313" key="1">
    <source>
        <dbReference type="EMBL" id="BAC94936.1"/>
    </source>
</evidence>
<dbReference type="KEGG" id="vvy:VV2171"/>
<gene>
    <name evidence="1" type="ordered locus">VV2171</name>
</gene>
<sequence>MWLCNGNQFERCSCLSCGKLSGDNKALNSLPSRFLSACLFRLFLVILAHAGTHPKARVVG</sequence>
<dbReference type="EMBL" id="BA000037">
    <property type="protein sequence ID" value="BAC94936.1"/>
    <property type="molecule type" value="Genomic_DNA"/>
</dbReference>
<dbReference type="AlphaFoldDB" id="Q7MJI9"/>
<protein>
    <submittedName>
        <fullName evidence="1">Uncharacterized protein</fullName>
    </submittedName>
</protein>
<proteinExistence type="predicted"/>
<organism evidence="1 2">
    <name type="scientific">Vibrio vulnificus (strain YJ016)</name>
    <dbReference type="NCBI Taxonomy" id="196600"/>
    <lineage>
        <taxon>Bacteria</taxon>
        <taxon>Pseudomonadati</taxon>
        <taxon>Pseudomonadota</taxon>
        <taxon>Gammaproteobacteria</taxon>
        <taxon>Vibrionales</taxon>
        <taxon>Vibrionaceae</taxon>
        <taxon>Vibrio</taxon>
    </lineage>
</organism>